<dbReference type="InterPro" id="IPR006674">
    <property type="entry name" value="HD_domain"/>
</dbReference>
<dbReference type="InterPro" id="IPR037522">
    <property type="entry name" value="HD_GYP_dom"/>
</dbReference>
<keyword evidence="1" id="KW-0597">Phosphoprotein</keyword>
<feature type="domain" description="HD" evidence="4">
    <location>
        <begin position="173"/>
        <end position="297"/>
    </location>
</feature>
<evidence type="ECO:0000256" key="2">
    <source>
        <dbReference type="SAM" id="MobiDB-lite"/>
    </source>
</evidence>
<feature type="region of interest" description="Disordered" evidence="2">
    <location>
        <begin position="352"/>
        <end position="388"/>
    </location>
</feature>
<dbReference type="InterPro" id="IPR006675">
    <property type="entry name" value="HDIG_dom"/>
</dbReference>
<dbReference type="PROSITE" id="PS50110">
    <property type="entry name" value="RESPONSE_REGULATORY"/>
    <property type="match status" value="1"/>
</dbReference>
<dbReference type="SMART" id="SM00448">
    <property type="entry name" value="REC"/>
    <property type="match status" value="1"/>
</dbReference>
<dbReference type="PROSITE" id="PS51832">
    <property type="entry name" value="HD_GYP"/>
    <property type="match status" value="1"/>
</dbReference>
<dbReference type="HOGENOM" id="CLU_000445_92_10_5"/>
<dbReference type="Gene3D" id="1.10.3210.10">
    <property type="entry name" value="Hypothetical protein af1432"/>
    <property type="match status" value="1"/>
</dbReference>
<evidence type="ECO:0000256" key="1">
    <source>
        <dbReference type="PROSITE-ProRule" id="PRU00169"/>
    </source>
</evidence>
<dbReference type="SUPFAM" id="SSF109604">
    <property type="entry name" value="HD-domain/PDEase-like"/>
    <property type="match status" value="1"/>
</dbReference>
<dbReference type="eggNOG" id="COG3437">
    <property type="taxonomic scope" value="Bacteria"/>
</dbReference>
<dbReference type="SUPFAM" id="SSF52172">
    <property type="entry name" value="CheY-like"/>
    <property type="match status" value="1"/>
</dbReference>
<evidence type="ECO:0000313" key="6">
    <source>
        <dbReference type="EMBL" id="CAE25589.1"/>
    </source>
</evidence>
<dbReference type="SMART" id="SM00471">
    <property type="entry name" value="HDc"/>
    <property type="match status" value="1"/>
</dbReference>
<feature type="modified residue" description="4-aspartylphosphate" evidence="1">
    <location>
        <position position="57"/>
    </location>
</feature>
<dbReference type="Pfam" id="PF00072">
    <property type="entry name" value="Response_reg"/>
    <property type="match status" value="1"/>
</dbReference>
<dbReference type="PANTHER" id="PTHR45228">
    <property type="entry name" value="CYCLIC DI-GMP PHOSPHODIESTERASE TM_0186-RELATED"/>
    <property type="match status" value="1"/>
</dbReference>
<gene>
    <name evidence="6" type="ordered locus">RPA0145</name>
</gene>
<evidence type="ECO:0000259" key="5">
    <source>
        <dbReference type="PROSITE" id="PS51832"/>
    </source>
</evidence>
<proteinExistence type="predicted"/>
<name>Q6NDG3_RHOPA</name>
<dbReference type="InterPro" id="IPR003607">
    <property type="entry name" value="HD/PDEase_dom"/>
</dbReference>
<evidence type="ECO:0000259" key="4">
    <source>
        <dbReference type="PROSITE" id="PS51831"/>
    </source>
</evidence>
<dbReference type="PhylomeDB" id="Q6NDG3"/>
<dbReference type="PANTHER" id="PTHR45228:SF1">
    <property type="entry name" value="CYCLIC DI-GMP PHOSPHODIESTERASE TM_0186"/>
    <property type="match status" value="1"/>
</dbReference>
<feature type="domain" description="HD-GYP" evidence="5">
    <location>
        <begin position="151"/>
        <end position="348"/>
    </location>
</feature>
<dbReference type="GO" id="GO:0000160">
    <property type="term" value="P:phosphorelay signal transduction system"/>
    <property type="evidence" value="ECO:0007669"/>
    <property type="project" value="InterPro"/>
</dbReference>
<feature type="domain" description="Response regulatory" evidence="3">
    <location>
        <begin position="7"/>
        <end position="124"/>
    </location>
</feature>
<dbReference type="Pfam" id="PF13487">
    <property type="entry name" value="HD_5"/>
    <property type="match status" value="1"/>
</dbReference>
<dbReference type="CDD" id="cd00077">
    <property type="entry name" value="HDc"/>
    <property type="match status" value="1"/>
</dbReference>
<sequence length="388" mass="42853">MRIMLIQALVVDDSRSALDYLKRTIEADGQVHVIAFTDPLEALSSARNIDIDIVFADYEMPKMDGISLIRRLRSLPKFSDIPIVMITSIESDEVRLQALDAGATDFLPKRPKSLETQVRLRNMIRLGSAVRKLNDRAALLASEVARATHALQEREEEIILRLALSVEYRDNDTGDHTLRVAKYSRMIAEGLGLPERLCRDIYLAAPLHDVGKVATPDHILLKPGKLTPDEIAVMQTHTTIGASILAGSRCELIQLAADIAIGHHERWDGKGYPNKLKGAEIPIAARIVAVADVFDALATARPYKVAMPLPVARQHLENGRGQHFDPTCVDVFLARWDEVVAIATERLKLQQTHDAPLQPSLPPDAREPTITLPASNRKAGQMGLVPSE</sequence>
<dbReference type="EMBL" id="BX572593">
    <property type="protein sequence ID" value="CAE25589.1"/>
    <property type="molecule type" value="Genomic_DNA"/>
</dbReference>
<dbReference type="InterPro" id="IPR011006">
    <property type="entry name" value="CheY-like_superfamily"/>
</dbReference>
<dbReference type="STRING" id="258594.RPA0145"/>
<dbReference type="GO" id="GO:0008081">
    <property type="term" value="F:phosphoric diester hydrolase activity"/>
    <property type="evidence" value="ECO:0007669"/>
    <property type="project" value="UniProtKB-ARBA"/>
</dbReference>
<reference evidence="6" key="1">
    <citation type="journal article" date="2004" name="Nat. Biotechnol.">
        <title>Complete genome sequence of the metabolically versatile photosynthetic bacterium Rhodopseudomonas palustris.</title>
        <authorList>
            <person name="Larimer F.W."/>
            <person name="Chain P."/>
            <person name="Hauser L."/>
            <person name="Lamerdin J."/>
            <person name="Malfatti S."/>
            <person name="Do L."/>
            <person name="Land M.L."/>
            <person name="Pelletier D.A."/>
            <person name="Beatty J.T."/>
            <person name="Lang A.S."/>
            <person name="Tabita F.R."/>
            <person name="Gibson J.L."/>
            <person name="Hanson T.E."/>
            <person name="Bobst C."/>
            <person name="Torres J.L."/>
            <person name="Peres C."/>
            <person name="Harrison F.H."/>
            <person name="Gibson J."/>
            <person name="Harwood C.S."/>
        </authorList>
    </citation>
    <scope>NUCLEOTIDE SEQUENCE [LARGE SCALE GENOMIC DNA]</scope>
    <source>
        <strain evidence="6">CGA009</strain>
    </source>
</reference>
<dbReference type="PROSITE" id="PS51831">
    <property type="entry name" value="HD"/>
    <property type="match status" value="1"/>
</dbReference>
<dbReference type="InterPro" id="IPR001789">
    <property type="entry name" value="Sig_transdc_resp-reg_receiver"/>
</dbReference>
<dbReference type="NCBIfam" id="TIGR00277">
    <property type="entry name" value="HDIG"/>
    <property type="match status" value="1"/>
</dbReference>
<dbReference type="Gene3D" id="3.40.50.2300">
    <property type="match status" value="1"/>
</dbReference>
<dbReference type="AlphaFoldDB" id="Q6NDG3"/>
<dbReference type="InterPro" id="IPR052020">
    <property type="entry name" value="Cyclic_di-GMP/3'3'-cGAMP_PDE"/>
</dbReference>
<accession>Q6NDG3</accession>
<protein>
    <submittedName>
        <fullName evidence="6">Metal dependent phosphohydrolase with a response regulator receiver domain</fullName>
    </submittedName>
</protein>
<organism evidence="6">
    <name type="scientific">Rhodopseudomonas palustris (strain ATCC BAA-98 / CGA009)</name>
    <dbReference type="NCBI Taxonomy" id="258594"/>
    <lineage>
        <taxon>Bacteria</taxon>
        <taxon>Pseudomonadati</taxon>
        <taxon>Pseudomonadota</taxon>
        <taxon>Alphaproteobacteria</taxon>
        <taxon>Hyphomicrobiales</taxon>
        <taxon>Nitrobacteraceae</taxon>
        <taxon>Rhodopseudomonas</taxon>
    </lineage>
</organism>
<evidence type="ECO:0000259" key="3">
    <source>
        <dbReference type="PROSITE" id="PS50110"/>
    </source>
</evidence>